<proteinExistence type="predicted"/>
<gene>
    <name evidence="2" type="ORF">ILUMI_17222</name>
</gene>
<name>A0A8K0CNQ8_IGNLU</name>
<dbReference type="EMBL" id="VTPC01072389">
    <property type="protein sequence ID" value="KAF2888951.1"/>
    <property type="molecule type" value="Genomic_DNA"/>
</dbReference>
<keyword evidence="3" id="KW-1185">Reference proteome</keyword>
<dbReference type="AlphaFoldDB" id="A0A8K0CNQ8"/>
<comment type="caution">
    <text evidence="2">The sequence shown here is derived from an EMBL/GenBank/DDBJ whole genome shotgun (WGS) entry which is preliminary data.</text>
</comment>
<organism evidence="2 3">
    <name type="scientific">Ignelater luminosus</name>
    <name type="common">Cucubano</name>
    <name type="synonym">Pyrophorus luminosus</name>
    <dbReference type="NCBI Taxonomy" id="2038154"/>
    <lineage>
        <taxon>Eukaryota</taxon>
        <taxon>Metazoa</taxon>
        <taxon>Ecdysozoa</taxon>
        <taxon>Arthropoda</taxon>
        <taxon>Hexapoda</taxon>
        <taxon>Insecta</taxon>
        <taxon>Pterygota</taxon>
        <taxon>Neoptera</taxon>
        <taxon>Endopterygota</taxon>
        <taxon>Coleoptera</taxon>
        <taxon>Polyphaga</taxon>
        <taxon>Elateriformia</taxon>
        <taxon>Elateroidea</taxon>
        <taxon>Elateridae</taxon>
        <taxon>Agrypninae</taxon>
        <taxon>Pyrophorini</taxon>
        <taxon>Ignelater</taxon>
    </lineage>
</organism>
<feature type="region of interest" description="Disordered" evidence="1">
    <location>
        <begin position="124"/>
        <end position="147"/>
    </location>
</feature>
<reference evidence="2" key="1">
    <citation type="submission" date="2019-08" db="EMBL/GenBank/DDBJ databases">
        <title>The genome of the North American firefly Photinus pyralis.</title>
        <authorList>
            <consortium name="Photinus pyralis genome working group"/>
            <person name="Fallon T.R."/>
            <person name="Sander Lower S.E."/>
            <person name="Weng J.-K."/>
        </authorList>
    </citation>
    <scope>NUCLEOTIDE SEQUENCE</scope>
    <source>
        <strain evidence="2">TRF0915ILg1</strain>
        <tissue evidence="2">Whole body</tissue>
    </source>
</reference>
<evidence type="ECO:0000313" key="3">
    <source>
        <dbReference type="Proteomes" id="UP000801492"/>
    </source>
</evidence>
<sequence length="147" mass="16382">MRNQTTCFSNFNACEHSECAIRREFNPNIGCLYRTSTNNVQNSSSSSSELADPLITVRGHSPLEVADQPPPYEEVVIVPPNVDKTSIKNWMIEAPPPPYCSTNIFPETEHGNENNLNASNRANDISNNRQNVGCDINVTSDRNNSRE</sequence>
<evidence type="ECO:0000256" key="1">
    <source>
        <dbReference type="SAM" id="MobiDB-lite"/>
    </source>
</evidence>
<protein>
    <submittedName>
        <fullName evidence="2">Uncharacterized protein</fullName>
    </submittedName>
</protein>
<evidence type="ECO:0000313" key="2">
    <source>
        <dbReference type="EMBL" id="KAF2888951.1"/>
    </source>
</evidence>
<dbReference type="Proteomes" id="UP000801492">
    <property type="component" value="Unassembled WGS sequence"/>
</dbReference>
<accession>A0A8K0CNQ8</accession>